<protein>
    <submittedName>
        <fullName evidence="2">Putative RNase toxin 16 of polymorphic toxin system</fullName>
    </submittedName>
</protein>
<feature type="domain" description="Novel toxin 16" evidence="1">
    <location>
        <begin position="162"/>
        <end position="244"/>
    </location>
</feature>
<dbReference type="Pfam" id="PF17642">
    <property type="entry name" value="TssD"/>
    <property type="match status" value="1"/>
</dbReference>
<dbReference type="InterPro" id="IPR029118">
    <property type="entry name" value="Ntox16"/>
</dbReference>
<dbReference type="Pfam" id="PF15523">
    <property type="entry name" value="Ntox16"/>
    <property type="match status" value="1"/>
</dbReference>
<evidence type="ECO:0000313" key="3">
    <source>
        <dbReference type="Proteomes" id="UP000320773"/>
    </source>
</evidence>
<sequence length="302" mass="34047">MISAKLYILGEERELLWNSTNYFKGTRADGSLTSEVNGGLLTLSFVTQESDGLFLENMTKKVKNETDRMEKGEIHFFENGFNDVPAKKYKFDDAYIIQFSEIFTTYETGRMETILTISPAIQDYGKLVIKPWQISWLPPSETAFYQTAKATEIKEEKIVDENPCDCTTAEKDKLQREVTNKCKGGIMKKCTDTDNCGSLISKEAQFRECMNARIKINTKCFKGGDAGHKLQVQQAINGMINCQNLAILKCKPEEPIKLPVIDESLKEKISRLTGLTGTALIIYIILSEGSRLFPPRNLVPIP</sequence>
<dbReference type="GO" id="GO:0033104">
    <property type="term" value="C:type VI protein secretion system complex"/>
    <property type="evidence" value="ECO:0007669"/>
    <property type="project" value="InterPro"/>
</dbReference>
<proteinExistence type="predicted"/>
<evidence type="ECO:0000259" key="1">
    <source>
        <dbReference type="Pfam" id="PF15523"/>
    </source>
</evidence>
<organism evidence="2 3">
    <name type="scientific">Flavobacterium branchiophilum</name>
    <dbReference type="NCBI Taxonomy" id="55197"/>
    <lineage>
        <taxon>Bacteria</taxon>
        <taxon>Pseudomonadati</taxon>
        <taxon>Bacteroidota</taxon>
        <taxon>Flavobacteriia</taxon>
        <taxon>Flavobacteriales</taxon>
        <taxon>Flavobacteriaceae</taxon>
        <taxon>Flavobacterium</taxon>
    </lineage>
</organism>
<accession>A0A543G2D6</accession>
<name>A0A543G2D6_9FLAO</name>
<dbReference type="RefSeq" id="WP_089080733.1">
    <property type="nucleotide sequence ID" value="NZ_VFPJ01000001.1"/>
</dbReference>
<gene>
    <name evidence="2" type="ORF">BC670_1067</name>
</gene>
<comment type="caution">
    <text evidence="2">The sequence shown here is derived from an EMBL/GenBank/DDBJ whole genome shotgun (WGS) entry which is preliminary data.</text>
</comment>
<reference evidence="2 3" key="1">
    <citation type="submission" date="2019-06" db="EMBL/GenBank/DDBJ databases">
        <title>Genomic Encyclopedia of Archaeal and Bacterial Type Strains, Phase II (KMG-II): from individual species to whole genera.</title>
        <authorList>
            <person name="Goeker M."/>
        </authorList>
    </citation>
    <scope>NUCLEOTIDE SEQUENCE [LARGE SCALE GENOMIC DNA]</scope>
    <source>
        <strain evidence="2 3">DSM 24789</strain>
    </source>
</reference>
<dbReference type="Proteomes" id="UP000320773">
    <property type="component" value="Unassembled WGS sequence"/>
</dbReference>
<dbReference type="EMBL" id="VFPJ01000001">
    <property type="protein sequence ID" value="TQM40194.1"/>
    <property type="molecule type" value="Genomic_DNA"/>
</dbReference>
<dbReference type="InterPro" id="IPR041408">
    <property type="entry name" value="Hcp_Tssd"/>
</dbReference>
<evidence type="ECO:0000313" key="2">
    <source>
        <dbReference type="EMBL" id="TQM40194.1"/>
    </source>
</evidence>
<dbReference type="AlphaFoldDB" id="A0A543G2D6"/>